<dbReference type="PANTHER" id="PTHR31781">
    <property type="entry name" value="UNC80"/>
    <property type="match status" value="1"/>
</dbReference>
<dbReference type="Pfam" id="PF20262">
    <property type="entry name" value="UNC80_C"/>
    <property type="match status" value="1"/>
</dbReference>
<proteinExistence type="predicted"/>
<accession>A0ABN7SG01</accession>
<feature type="domain" description="Protein UNC80 central region" evidence="3">
    <location>
        <begin position="1114"/>
        <end position="1305"/>
    </location>
</feature>
<gene>
    <name evidence="5" type="ORF">OKIOD_LOCUS7385</name>
</gene>
<sequence length="2007" mass="228459">MRNPFFKSIASSEISASETDQEAANARDIHKYLTSQITPFILDKFNSQTDAACASLKKVLSETNVKGLPPSLTAALTFYSREQFLQTALPYVFTTLSYTFKHRQNNDGQMVALTEAETELVKTMTVILSGDDGIRLPLATLQLFVVQFSPFFSKLNASESFLRMVLSDQIQISFWGSLSKANMPDLAVFNRPFMEIDRVRQTMSRGINSPLSCLDAAVLQSIDRKLVKCPESRLWCFSYLRKRLSSIFGQHPEGDTTRLIKSEPLQRRAVSITVPRSNSEDEEKNKHVRQKMKKQSISASPMSQCLIAQISTPWLVESFKNLATESPSPEASYRESGRSSRLTTKHCSPRSLTAHRRWTTVSLKRMHSRQTSIRQSLRRSVRRMSQNVRNLNRIGSRHLVPSGKGHSQATRFSIIDPAGDESLVIHSMLLYKKNGVKDDNRIEQRKWLSDSSVKYTTESGLYEKNFAFIFLDRTNLPKLDMLLSYFMQNFADLQPNMQLIETAVGLYCWLFEQVEHHNSDLENLIELGLILLMKLPCNCERQKNATNLNPFRGILLEKLDHIIHECEGESEQVLKRLIKSRPIEWILKMLHKVLETCRNFDNVKNHKLNRVQHAFLRTHMRDVILKIGEKFNEIGKNSLHTPGSLINYIRYQHPKVFCEIFFDILIQGKKDAIRIKKIRQIRDLSLKKQDSSRPAGHSPSDCSSSRNANDDAAESKSRNPSDCKAGVGRSMIRRLTEMVQNTKSDDNEKAPEIDQNKYPHLVPIHSSDALKLDLEKICEGIGILRTVLGLMNANSLPDGNFIAQIFNMDAPVFVRVVTLVELTQYVRQNLICLQRTYQSENSGFHQAHSEETRLELKNQFQNWAEKITSILEEPIADDQKKISMPTVSTFLTNKEIDKVASKRWIRNFGLILLSELVAFIREANLQASKAKCKKAQLHLPKRRGRHGPHYKNQDEDNDSLGGSRHAKNKLDILYTHGALGMKQFFSRWGFKDKDLPIELNSNIISNPSADLNEHSEPNRKSLNLKSLRGSSLDHTPKGPSQSYINLMGHFLSDFSFDCDHKNGECFMNCYVATRQVTETLGSLILLLLSDNYLDKIDCFAGNKKAIVQEAHQIIEKVPVACLSVLVESIHEISNATMQFAIYPCWKIITLRNDKASKLAAVFILLACHRLKETIPAFLKLCLEKDPPAELLEKMEILWNMRSHVWSHVDKRVARHFKLPSLAVNIALPNPPLGDYPEEAPDAPWMNEYNDFEKMYAEGILNADLLKSNPSSTKKSEQEKTFKKEQEEKQNKRQKYSLTNLSIQDSINQHYYRSVGSMDDEEEGSRRFSSRLMSITSMGTMVDENNLTDSGNDINNDNFDRSYHFKDDVPSQVFPTALQNILPKLFYLVDSPELHKNIPVNLIAKDLFKKFLTEDCFLLLRSVTEKIISRTQTSAEPVSKIYDLVLAIGGSKDSWNLSAQTTKTIANYVVGLMTMITRNGDELERHRMEQLILILQLVLPNIEGVTLKQLKATFKKENCKISLFSVVYGAKKLTCFGPYDHMIPNQIDVGSDVKFIDILEEGIEFYSLTASPGNVLCLQDRSKNRLLNPNTYVRDYFIFKKGEIPQVTIVEVAKARAEKDINSLAVNQFNDEIAKNEADLTTKEQLTPEILASLINSINASSTCGECYFLDKVSTKTLDTIYLSESENFQIFDALNLCQILILEWSDKTSITKMFLLLDILVDIELYEVRQQLKKFSKVSLLLFTKLKKVTEVVENIALQSQCFQSRTTMSKRGNRVTSDELDDESSESVEFNACTECVLPRQTYLQVVLKIYKVSKDRPELLRVLCELKISSSCASQLKPIKDELMKTLTQVGCCHVSMQTHLIQLKPEILYQIDQLHAGILDVKKDKELTGSTRKGSKRVDKNSRLSSIRSALPGLSRGTSVKRGLEHKTSQKSNLEGFTRPSFDELDGVQLSTMSLGFRPSSCKLKDETTSRRRHTRHNTVGNSLGDLEEHEKTAHLKKNPTTIF</sequence>
<feature type="region of interest" description="Disordered" evidence="1">
    <location>
        <begin position="325"/>
        <end position="350"/>
    </location>
</feature>
<evidence type="ECO:0000313" key="5">
    <source>
        <dbReference type="EMBL" id="CAG5098616.1"/>
    </source>
</evidence>
<dbReference type="InterPro" id="IPR031542">
    <property type="entry name" value="UNC80_N"/>
</dbReference>
<dbReference type="EMBL" id="OU015569">
    <property type="protein sequence ID" value="CAG5098616.1"/>
    <property type="molecule type" value="Genomic_DNA"/>
</dbReference>
<evidence type="ECO:0000256" key="1">
    <source>
        <dbReference type="SAM" id="MobiDB-lite"/>
    </source>
</evidence>
<organism evidence="5 6">
    <name type="scientific">Oikopleura dioica</name>
    <name type="common">Tunicate</name>
    <dbReference type="NCBI Taxonomy" id="34765"/>
    <lineage>
        <taxon>Eukaryota</taxon>
        <taxon>Metazoa</taxon>
        <taxon>Chordata</taxon>
        <taxon>Tunicata</taxon>
        <taxon>Appendicularia</taxon>
        <taxon>Copelata</taxon>
        <taxon>Oikopleuridae</taxon>
        <taxon>Oikopleura</taxon>
    </lineage>
</organism>
<evidence type="ECO:0000259" key="2">
    <source>
        <dbReference type="Pfam" id="PF15778"/>
    </source>
</evidence>
<dbReference type="InterPro" id="IPR045852">
    <property type="entry name" value="UNC80_central"/>
</dbReference>
<feature type="compositionally biased region" description="Basic and acidic residues" evidence="1">
    <location>
        <begin position="1273"/>
        <end position="1290"/>
    </location>
</feature>
<feature type="domain" description="Cation channel complex component UNC80 N-terminal" evidence="2">
    <location>
        <begin position="29"/>
        <end position="192"/>
    </location>
</feature>
<evidence type="ECO:0000259" key="3">
    <source>
        <dbReference type="Pfam" id="PF19424"/>
    </source>
</evidence>
<dbReference type="Pfam" id="PF15778">
    <property type="entry name" value="UNC80_N"/>
    <property type="match status" value="1"/>
</dbReference>
<evidence type="ECO:0000313" key="6">
    <source>
        <dbReference type="Proteomes" id="UP001158576"/>
    </source>
</evidence>
<feature type="region of interest" description="Disordered" evidence="1">
    <location>
        <begin position="686"/>
        <end position="726"/>
    </location>
</feature>
<dbReference type="PANTHER" id="PTHR31781:SF1">
    <property type="entry name" value="PROTEIN UNC-80 HOMOLOG"/>
    <property type="match status" value="1"/>
</dbReference>
<dbReference type="Proteomes" id="UP001158576">
    <property type="component" value="Chromosome XSR"/>
</dbReference>
<feature type="compositionally biased region" description="Basic residues" evidence="1">
    <location>
        <begin position="939"/>
        <end position="949"/>
    </location>
</feature>
<evidence type="ECO:0000259" key="4">
    <source>
        <dbReference type="Pfam" id="PF20262"/>
    </source>
</evidence>
<dbReference type="InterPro" id="IPR046460">
    <property type="entry name" value="UNC80_C"/>
</dbReference>
<keyword evidence="6" id="KW-1185">Reference proteome</keyword>
<feature type="region of interest" description="Disordered" evidence="1">
    <location>
        <begin position="1266"/>
        <end position="1296"/>
    </location>
</feature>
<name>A0ABN7SG01_OIKDI</name>
<feature type="region of interest" description="Disordered" evidence="1">
    <location>
        <begin position="1892"/>
        <end position="1941"/>
    </location>
</feature>
<protein>
    <submittedName>
        <fullName evidence="5">Oidioi.mRNA.OKI2018_I69.XSR.g15827.t1.cds</fullName>
    </submittedName>
</protein>
<feature type="region of interest" description="Disordered" evidence="1">
    <location>
        <begin position="1963"/>
        <end position="1986"/>
    </location>
</feature>
<dbReference type="Pfam" id="PF19424">
    <property type="entry name" value="UNC80"/>
    <property type="match status" value="1"/>
</dbReference>
<feature type="domain" description="Protein UNC80 C-terminal" evidence="4">
    <location>
        <begin position="1365"/>
        <end position="1627"/>
    </location>
</feature>
<feature type="region of interest" description="Disordered" evidence="1">
    <location>
        <begin position="939"/>
        <end position="963"/>
    </location>
</feature>
<reference evidence="5 6" key="1">
    <citation type="submission" date="2021-04" db="EMBL/GenBank/DDBJ databases">
        <authorList>
            <person name="Bliznina A."/>
        </authorList>
    </citation>
    <scope>NUCLEOTIDE SEQUENCE [LARGE SCALE GENOMIC DNA]</scope>
</reference>